<dbReference type="Gene3D" id="3.40.50.410">
    <property type="entry name" value="von Willebrand factor, type A domain"/>
    <property type="match status" value="1"/>
</dbReference>
<dbReference type="OrthoDB" id="6206554at2"/>
<evidence type="ECO:0000256" key="4">
    <source>
        <dbReference type="ARBA" id="ARBA00023136"/>
    </source>
</evidence>
<gene>
    <name evidence="7" type="ORF">SAMN05660197_0382</name>
</gene>
<dbReference type="STRING" id="1069081.SAMN05660197_0382"/>
<dbReference type="AlphaFoldDB" id="A0A1W1WQZ0"/>
<dbReference type="PANTHER" id="PTHR22550:SF5">
    <property type="entry name" value="LEUCINE ZIPPER PROTEIN 4"/>
    <property type="match status" value="1"/>
</dbReference>
<keyword evidence="3 5" id="KW-1133">Transmembrane helix</keyword>
<evidence type="ECO:0000259" key="6">
    <source>
        <dbReference type="PROSITE" id="PS50234"/>
    </source>
</evidence>
<proteinExistence type="predicted"/>
<feature type="transmembrane region" description="Helical" evidence="5">
    <location>
        <begin position="268"/>
        <end position="285"/>
    </location>
</feature>
<name>A0A1W1WQZ0_9BACT</name>
<dbReference type="InterPro" id="IPR036465">
    <property type="entry name" value="vWFA_dom_sf"/>
</dbReference>
<dbReference type="InterPro" id="IPR002035">
    <property type="entry name" value="VWF_A"/>
</dbReference>
<keyword evidence="8" id="KW-1185">Reference proteome</keyword>
<accession>A0A1W1WQZ0</accession>
<dbReference type="SUPFAM" id="SSF53300">
    <property type="entry name" value="vWA-like"/>
    <property type="match status" value="1"/>
</dbReference>
<dbReference type="InterPro" id="IPR050768">
    <property type="entry name" value="UPF0353/GerABKA_families"/>
</dbReference>
<keyword evidence="2 5" id="KW-0812">Transmembrane</keyword>
<dbReference type="Pfam" id="PF00092">
    <property type="entry name" value="VWA"/>
    <property type="match status" value="1"/>
</dbReference>
<evidence type="ECO:0000313" key="7">
    <source>
        <dbReference type="EMBL" id="SMC08625.1"/>
    </source>
</evidence>
<dbReference type="Proteomes" id="UP000192602">
    <property type="component" value="Unassembled WGS sequence"/>
</dbReference>
<organism evidence="7 8">
    <name type="scientific">Nitratiruptor tergarcus DSM 16512</name>
    <dbReference type="NCBI Taxonomy" id="1069081"/>
    <lineage>
        <taxon>Bacteria</taxon>
        <taxon>Pseudomonadati</taxon>
        <taxon>Campylobacterota</taxon>
        <taxon>Epsilonproteobacteria</taxon>
        <taxon>Nautiliales</taxon>
        <taxon>Nitratiruptoraceae</taxon>
        <taxon>Nitratiruptor</taxon>
    </lineage>
</organism>
<dbReference type="RefSeq" id="WP_084274898.1">
    <property type="nucleotide sequence ID" value="NZ_AP026671.1"/>
</dbReference>
<reference evidence="8" key="1">
    <citation type="submission" date="2017-04" db="EMBL/GenBank/DDBJ databases">
        <authorList>
            <person name="Varghese N."/>
            <person name="Submissions S."/>
        </authorList>
    </citation>
    <scope>NUCLEOTIDE SEQUENCE [LARGE SCALE GENOMIC DNA]</scope>
    <source>
        <strain evidence="8">DSM 16512</strain>
    </source>
</reference>
<dbReference type="SMART" id="SM00327">
    <property type="entry name" value="VWA"/>
    <property type="match status" value="1"/>
</dbReference>
<evidence type="ECO:0000256" key="3">
    <source>
        <dbReference type="ARBA" id="ARBA00022989"/>
    </source>
</evidence>
<protein>
    <submittedName>
        <fullName evidence="7">Ca-activated chloride channel family protein</fullName>
    </submittedName>
</protein>
<evidence type="ECO:0000256" key="1">
    <source>
        <dbReference type="ARBA" id="ARBA00022475"/>
    </source>
</evidence>
<dbReference type="PANTHER" id="PTHR22550">
    <property type="entry name" value="SPORE GERMINATION PROTEIN"/>
    <property type="match status" value="1"/>
</dbReference>
<feature type="domain" description="VWFA" evidence="6">
    <location>
        <begin position="78"/>
        <end position="249"/>
    </location>
</feature>
<evidence type="ECO:0000256" key="5">
    <source>
        <dbReference type="SAM" id="Phobius"/>
    </source>
</evidence>
<keyword evidence="1" id="KW-1003">Cell membrane</keyword>
<keyword evidence="4 5" id="KW-0472">Membrane</keyword>
<evidence type="ECO:0000313" key="8">
    <source>
        <dbReference type="Proteomes" id="UP000192602"/>
    </source>
</evidence>
<dbReference type="EMBL" id="FWWZ01000001">
    <property type="protein sequence ID" value="SMC08625.1"/>
    <property type="molecule type" value="Genomic_DNA"/>
</dbReference>
<dbReference type="PROSITE" id="PS50234">
    <property type="entry name" value="VWFA"/>
    <property type="match status" value="1"/>
</dbReference>
<feature type="transmembrane region" description="Helical" evidence="5">
    <location>
        <begin position="49"/>
        <end position="69"/>
    </location>
</feature>
<evidence type="ECO:0000256" key="2">
    <source>
        <dbReference type="ARBA" id="ARBA00022692"/>
    </source>
</evidence>
<sequence>MHFSFEYPFAFFWLFILFCFFRCKREYCKIYFAKTNFLPRTLLSKDYLPLIIAALFITALASPFTYSAFAKSGKKGRDLVLAIDASGSMGGDFGQRSKFDTLIDLARTFIQHRYDDNIGVVVFGTFAYPASPITYDTKALQFLLNYLELSIAGNNTAIGDAIMEAVKMLKKSDAKEKVIVLFTDGYHNSGSISPKQAVKEAKKIKAKIYTVGIGEEFDKKLLERIAKETGGESFSAKDEKALAAVMERIDELEKSPLRSGVYIDKRTLFPWIGIALVGLLLYDIRRKI</sequence>